<dbReference type="eggNOG" id="KOG3190">
    <property type="taxonomic scope" value="Eukaryota"/>
</dbReference>
<name>T1HB23_RHOPR</name>
<evidence type="ECO:0000256" key="6">
    <source>
        <dbReference type="RuleBase" id="RU368027"/>
    </source>
</evidence>
<dbReference type="VEuPathDB" id="VectorBase:RPRC001229"/>
<dbReference type="PANTHER" id="PTHR21738:SF0">
    <property type="entry name" value="RIBOSOMAL RNA PROCESSING PROTEIN 36 HOMOLOG"/>
    <property type="match status" value="1"/>
</dbReference>
<dbReference type="FunCoup" id="T1HB23">
    <property type="interactions" value="1238"/>
</dbReference>
<keyword evidence="4 6" id="KW-0698">rRNA processing</keyword>
<dbReference type="InParanoid" id="T1HB23"/>
<dbReference type="STRING" id="13249.T1HB23"/>
<dbReference type="Pfam" id="PF06102">
    <property type="entry name" value="RRP36"/>
    <property type="match status" value="1"/>
</dbReference>
<dbReference type="RefSeq" id="XP_073979600.1">
    <property type="nucleotide sequence ID" value="XM_074123499.1"/>
</dbReference>
<reference evidence="7" key="1">
    <citation type="submission" date="2015-05" db="UniProtKB">
        <authorList>
            <consortium name="EnsemblMetazoa"/>
        </authorList>
    </citation>
    <scope>IDENTIFICATION</scope>
</reference>
<evidence type="ECO:0000256" key="5">
    <source>
        <dbReference type="ARBA" id="ARBA00023242"/>
    </source>
</evidence>
<dbReference type="GO" id="GO:0005730">
    <property type="term" value="C:nucleolus"/>
    <property type="evidence" value="ECO:0007669"/>
    <property type="project" value="UniProtKB-SubCell"/>
</dbReference>
<dbReference type="InterPro" id="IPR009292">
    <property type="entry name" value="RRP36"/>
</dbReference>
<dbReference type="GO" id="GO:0030686">
    <property type="term" value="C:90S preribosome"/>
    <property type="evidence" value="ECO:0007669"/>
    <property type="project" value="TreeGrafter"/>
</dbReference>
<accession>T1HB23</accession>
<keyword evidence="8" id="KW-1185">Reference proteome</keyword>
<organism evidence="7 8">
    <name type="scientific">Rhodnius prolixus</name>
    <name type="common">Triatomid bug</name>
    <dbReference type="NCBI Taxonomy" id="13249"/>
    <lineage>
        <taxon>Eukaryota</taxon>
        <taxon>Metazoa</taxon>
        <taxon>Ecdysozoa</taxon>
        <taxon>Arthropoda</taxon>
        <taxon>Hexapoda</taxon>
        <taxon>Insecta</taxon>
        <taxon>Pterygota</taxon>
        <taxon>Neoptera</taxon>
        <taxon>Paraneoptera</taxon>
        <taxon>Hemiptera</taxon>
        <taxon>Heteroptera</taxon>
        <taxon>Panheteroptera</taxon>
        <taxon>Cimicomorpha</taxon>
        <taxon>Reduviidae</taxon>
        <taxon>Triatominae</taxon>
        <taxon>Rhodnius</taxon>
    </lineage>
</organism>
<evidence type="ECO:0000256" key="4">
    <source>
        <dbReference type="ARBA" id="ARBA00022552"/>
    </source>
</evidence>
<comment type="similarity">
    <text evidence="2 6">Belongs to the RRP36 family.</text>
</comment>
<comment type="function">
    <text evidence="6">Component of the 90S pre-ribosome involved in the maturation of rRNAs. Required for early cleavages of the pre-RNAs in the 40S ribosomal subunit maturation pathway.</text>
</comment>
<keyword evidence="6" id="KW-0687">Ribonucleoprotein</keyword>
<keyword evidence="5 6" id="KW-0539">Nucleus</keyword>
<evidence type="ECO:0000256" key="2">
    <source>
        <dbReference type="ARBA" id="ARBA00009418"/>
    </source>
</evidence>
<dbReference type="EMBL" id="ACPB03008625">
    <property type="status" value="NOT_ANNOTATED_CDS"/>
    <property type="molecule type" value="Genomic_DNA"/>
</dbReference>
<dbReference type="GeneID" id="141451818"/>
<evidence type="ECO:0000256" key="3">
    <source>
        <dbReference type="ARBA" id="ARBA00022517"/>
    </source>
</evidence>
<sequence>MAKKNELSLAELVHLQSNVDRKTRNKLIFHEEESPKPKVNNKRSNKNRPREESSKVPVKPVHLERSRKIQMRDPRFDSLCGTFNETFYQENYSFIDDIKKKERRELEISLKKEVNPERRKQIQFLLKRIKDQERENEKKRAKAKKRIEQSEKLKKSLMEGKPVHFRTKSEKRLTELVDKYEELKSKGKLQSYMKKKVMKVKKEDHKLPFKLQ</sequence>
<evidence type="ECO:0000256" key="1">
    <source>
        <dbReference type="ARBA" id="ARBA00004604"/>
    </source>
</evidence>
<comment type="subcellular location">
    <subcellularLocation>
        <location evidence="1 6">Nucleus</location>
        <location evidence="1 6">Nucleolus</location>
    </subcellularLocation>
</comment>
<comment type="subunit">
    <text evidence="6">Associates with 90S and pre-40S pre-ribosomal particles.</text>
</comment>
<dbReference type="OMA" id="CRNVEQK"/>
<evidence type="ECO:0000313" key="8">
    <source>
        <dbReference type="Proteomes" id="UP000015103"/>
    </source>
</evidence>
<proteinExistence type="inferred from homology"/>
<keyword evidence="3 6" id="KW-0690">Ribosome biogenesis</keyword>
<dbReference type="HOGENOM" id="CLU_048802_4_0_1"/>
<dbReference type="PANTHER" id="PTHR21738">
    <property type="entry name" value="RIBOSOMAL RNA PROCESSING PROTEIN 36 HOMOLOG"/>
    <property type="match status" value="1"/>
</dbReference>
<protein>
    <recommendedName>
        <fullName evidence="6">rRNA biogenesis protein RRP36</fullName>
    </recommendedName>
</protein>
<dbReference type="EnsemblMetazoa" id="RPRC001229-RA">
    <property type="protein sequence ID" value="RPRC001229-PA"/>
    <property type="gene ID" value="RPRC001229"/>
</dbReference>
<dbReference type="AlphaFoldDB" id="T1HB23"/>
<evidence type="ECO:0000313" key="7">
    <source>
        <dbReference type="EnsemblMetazoa" id="RPRC001229-PA"/>
    </source>
</evidence>
<dbReference type="GO" id="GO:0000462">
    <property type="term" value="P:maturation of SSU-rRNA from tricistronic rRNA transcript (SSU-rRNA, 5.8S rRNA, LSU-rRNA)"/>
    <property type="evidence" value="ECO:0007669"/>
    <property type="project" value="TreeGrafter"/>
</dbReference>
<dbReference type="Proteomes" id="UP000015103">
    <property type="component" value="Unassembled WGS sequence"/>
</dbReference>